<keyword evidence="3 5" id="KW-0067">ATP-binding</keyword>
<dbReference type="AlphaFoldDB" id="A0AAV7SI83"/>
<proteinExistence type="inferred from homology"/>
<keyword evidence="6" id="KW-0493">Microtubule</keyword>
<dbReference type="Proteomes" id="UP001066276">
    <property type="component" value="Chromosome 4_2"/>
</dbReference>
<dbReference type="GO" id="GO:0003777">
    <property type="term" value="F:microtubule motor activity"/>
    <property type="evidence" value="ECO:0007669"/>
    <property type="project" value="InterPro"/>
</dbReference>
<sequence length="559" mass="62783">MQNALPATTDYKEVTAALRQYNYDPDEVISVFLAIFGDSLENSFQGQQYFEDPLLKRDLWEKERKIECLQHALQEKEKEIKNFYVKCKHLQEENHSLNRIIDSLNARVIKLEDEHEKDLDIISTLQKGPFIHHNPASLPAPIPPKHLLEPHKVTSLLRVARELNICNQHLKVSIGRHLSDLSRRMNDLGNTVLKMKDFELGAAKETEELRALYQREALERKLLYNQLQELRGNIRVFCRCRPDTQSQSCLDFPSDDEIHVNQNGSRKKFSFDKVFSPQSTQEDVFTDTLPIITSCVDGYNVSILAYGQTGSGKTYTMMGTQEKPGVNIRSIRALLHICHERETIRYTIKISMLEIYNETVKDLLSKNIGDLLDLRTQGKNVTVHGLTETEVATEADIREIMTLGEKNRTVASTKMNTESSRSHLMVMLRVSGMDSISGVASFGTLTLCDLAGSERISKTEATGQRLVEAAAINKSLTSLGQVFTALKTNALHVPYRNSKLTHLLQPSLSGNAKACVFVTVSPDVKNLGETLNSLLFGSSIQQIALGKVAPQITSTRAAK</sequence>
<evidence type="ECO:0000256" key="6">
    <source>
        <dbReference type="RuleBase" id="RU000394"/>
    </source>
</evidence>
<evidence type="ECO:0000313" key="10">
    <source>
        <dbReference type="Proteomes" id="UP001066276"/>
    </source>
</evidence>
<gene>
    <name evidence="9" type="ORF">NDU88_004236</name>
</gene>
<dbReference type="GO" id="GO:0008017">
    <property type="term" value="F:microtubule binding"/>
    <property type="evidence" value="ECO:0007669"/>
    <property type="project" value="InterPro"/>
</dbReference>
<evidence type="ECO:0000256" key="5">
    <source>
        <dbReference type="PROSITE-ProRule" id="PRU00283"/>
    </source>
</evidence>
<evidence type="ECO:0000256" key="4">
    <source>
        <dbReference type="ARBA" id="ARBA00023212"/>
    </source>
</evidence>
<keyword evidence="4" id="KW-0963">Cytoplasm</keyword>
<feature type="binding site" evidence="5">
    <location>
        <begin position="307"/>
        <end position="314"/>
    </location>
    <ligand>
        <name>ATP</name>
        <dbReference type="ChEBI" id="CHEBI:30616"/>
    </ligand>
</feature>
<evidence type="ECO:0000256" key="7">
    <source>
        <dbReference type="SAM" id="Coils"/>
    </source>
</evidence>
<keyword evidence="4" id="KW-0206">Cytoskeleton</keyword>
<dbReference type="PANTHER" id="PTHR47972:SF65">
    <property type="entry name" value="KINESIN-LIKE PROTEIN"/>
    <property type="match status" value="1"/>
</dbReference>
<dbReference type="InterPro" id="IPR027640">
    <property type="entry name" value="Kinesin-like_fam"/>
</dbReference>
<dbReference type="PROSITE" id="PS50067">
    <property type="entry name" value="KINESIN_MOTOR_2"/>
    <property type="match status" value="1"/>
</dbReference>
<feature type="domain" description="Kinesin motor" evidence="8">
    <location>
        <begin position="233"/>
        <end position="543"/>
    </location>
</feature>
<keyword evidence="7" id="KW-0175">Coiled coil</keyword>
<dbReference type="GO" id="GO:0005524">
    <property type="term" value="F:ATP binding"/>
    <property type="evidence" value="ECO:0007669"/>
    <property type="project" value="UniProtKB-UniRule"/>
</dbReference>
<evidence type="ECO:0000256" key="3">
    <source>
        <dbReference type="ARBA" id="ARBA00022840"/>
    </source>
</evidence>
<dbReference type="PROSITE" id="PS00411">
    <property type="entry name" value="KINESIN_MOTOR_1"/>
    <property type="match status" value="1"/>
</dbReference>
<dbReference type="PRINTS" id="PR00380">
    <property type="entry name" value="KINESINHEAVY"/>
</dbReference>
<protein>
    <recommendedName>
        <fullName evidence="6">Kinesin-like protein</fullName>
    </recommendedName>
</protein>
<name>A0AAV7SI83_PLEWA</name>
<feature type="coiled-coil region" evidence="7">
    <location>
        <begin position="59"/>
        <end position="114"/>
    </location>
</feature>
<accession>A0AAV7SI83</accession>
<keyword evidence="2 5" id="KW-0547">Nucleotide-binding</keyword>
<dbReference type="SMART" id="SM00129">
    <property type="entry name" value="KISc"/>
    <property type="match status" value="1"/>
</dbReference>
<evidence type="ECO:0000256" key="2">
    <source>
        <dbReference type="ARBA" id="ARBA00022741"/>
    </source>
</evidence>
<dbReference type="EMBL" id="JANPWB010000008">
    <property type="protein sequence ID" value="KAJ1163784.1"/>
    <property type="molecule type" value="Genomic_DNA"/>
</dbReference>
<reference evidence="9" key="1">
    <citation type="journal article" date="2022" name="bioRxiv">
        <title>Sequencing and chromosome-scale assembly of the giantPleurodeles waltlgenome.</title>
        <authorList>
            <person name="Brown T."/>
            <person name="Elewa A."/>
            <person name="Iarovenko S."/>
            <person name="Subramanian E."/>
            <person name="Araus A.J."/>
            <person name="Petzold A."/>
            <person name="Susuki M."/>
            <person name="Suzuki K.-i.T."/>
            <person name="Hayashi T."/>
            <person name="Toyoda A."/>
            <person name="Oliveira C."/>
            <person name="Osipova E."/>
            <person name="Leigh N.D."/>
            <person name="Simon A."/>
            <person name="Yun M.H."/>
        </authorList>
    </citation>
    <scope>NUCLEOTIDE SEQUENCE</scope>
    <source>
        <strain evidence="9">20211129_DDA</strain>
        <tissue evidence="9">Liver</tissue>
    </source>
</reference>
<dbReference type="GO" id="GO:0007018">
    <property type="term" value="P:microtubule-based movement"/>
    <property type="evidence" value="ECO:0007669"/>
    <property type="project" value="InterPro"/>
</dbReference>
<dbReference type="InterPro" id="IPR027417">
    <property type="entry name" value="P-loop_NTPase"/>
</dbReference>
<comment type="subcellular location">
    <subcellularLocation>
        <location evidence="1">Cytoplasm</location>
        <location evidence="1">Cytoskeleton</location>
    </subcellularLocation>
</comment>
<dbReference type="SUPFAM" id="SSF52540">
    <property type="entry name" value="P-loop containing nucleoside triphosphate hydrolases"/>
    <property type="match status" value="1"/>
</dbReference>
<dbReference type="InterPro" id="IPR001752">
    <property type="entry name" value="Kinesin_motor_dom"/>
</dbReference>
<dbReference type="FunFam" id="3.40.850.10:FF:000168">
    <property type="entry name" value="Kinesin-like protein"/>
    <property type="match status" value="1"/>
</dbReference>
<evidence type="ECO:0000313" key="9">
    <source>
        <dbReference type="EMBL" id="KAJ1163784.1"/>
    </source>
</evidence>
<keyword evidence="5 6" id="KW-0505">Motor protein</keyword>
<comment type="caution">
    <text evidence="9">The sequence shown here is derived from an EMBL/GenBank/DDBJ whole genome shotgun (WGS) entry which is preliminary data.</text>
</comment>
<dbReference type="PANTHER" id="PTHR47972">
    <property type="entry name" value="KINESIN-LIKE PROTEIN KLP-3"/>
    <property type="match status" value="1"/>
</dbReference>
<dbReference type="InterPro" id="IPR036961">
    <property type="entry name" value="Kinesin_motor_dom_sf"/>
</dbReference>
<dbReference type="GO" id="GO:0005874">
    <property type="term" value="C:microtubule"/>
    <property type="evidence" value="ECO:0007669"/>
    <property type="project" value="UniProtKB-KW"/>
</dbReference>
<dbReference type="InterPro" id="IPR019821">
    <property type="entry name" value="Kinesin_motor_CS"/>
</dbReference>
<organism evidence="9 10">
    <name type="scientific">Pleurodeles waltl</name>
    <name type="common">Iberian ribbed newt</name>
    <dbReference type="NCBI Taxonomy" id="8319"/>
    <lineage>
        <taxon>Eukaryota</taxon>
        <taxon>Metazoa</taxon>
        <taxon>Chordata</taxon>
        <taxon>Craniata</taxon>
        <taxon>Vertebrata</taxon>
        <taxon>Euteleostomi</taxon>
        <taxon>Amphibia</taxon>
        <taxon>Batrachia</taxon>
        <taxon>Caudata</taxon>
        <taxon>Salamandroidea</taxon>
        <taxon>Salamandridae</taxon>
        <taxon>Pleurodelinae</taxon>
        <taxon>Pleurodeles</taxon>
    </lineage>
</organism>
<dbReference type="Gene3D" id="3.40.850.10">
    <property type="entry name" value="Kinesin motor domain"/>
    <property type="match status" value="1"/>
</dbReference>
<dbReference type="Pfam" id="PF00225">
    <property type="entry name" value="Kinesin"/>
    <property type="match status" value="1"/>
</dbReference>
<comment type="similarity">
    <text evidence="5 6">Belongs to the TRAFAC class myosin-kinesin ATPase superfamily. Kinesin family.</text>
</comment>
<evidence type="ECO:0000256" key="1">
    <source>
        <dbReference type="ARBA" id="ARBA00004245"/>
    </source>
</evidence>
<keyword evidence="10" id="KW-1185">Reference proteome</keyword>
<evidence type="ECO:0000259" key="8">
    <source>
        <dbReference type="PROSITE" id="PS50067"/>
    </source>
</evidence>